<dbReference type="AlphaFoldDB" id="A0AAC8YPC4"/>
<gene>
    <name evidence="1" type="ORF">AA2016_2237</name>
    <name evidence="2" type="ORF">FHS67_002171</name>
</gene>
<dbReference type="RefSeq" id="WP_067958955.1">
    <property type="nucleotide sequence ID" value="NZ_CP015005.1"/>
</dbReference>
<organism evidence="1 3">
    <name type="scientific">Aminobacter aminovorans</name>
    <name type="common">Chelatobacter heintzii</name>
    <dbReference type="NCBI Taxonomy" id="83263"/>
    <lineage>
        <taxon>Bacteria</taxon>
        <taxon>Pseudomonadati</taxon>
        <taxon>Pseudomonadota</taxon>
        <taxon>Alphaproteobacteria</taxon>
        <taxon>Hyphomicrobiales</taxon>
        <taxon>Phyllobacteriaceae</taxon>
        <taxon>Aminobacter</taxon>
    </lineage>
</organism>
<protein>
    <submittedName>
        <fullName evidence="1">Uncharacterized protein</fullName>
    </submittedName>
</protein>
<evidence type="ECO:0000313" key="2">
    <source>
        <dbReference type="EMBL" id="MBB3705852.1"/>
    </source>
</evidence>
<dbReference type="EMBL" id="CP015005">
    <property type="protein sequence ID" value="AMS41166.1"/>
    <property type="molecule type" value="Genomic_DNA"/>
</dbReference>
<dbReference type="Proteomes" id="UP000075755">
    <property type="component" value="Chromosome"/>
</dbReference>
<reference evidence="1 3" key="1">
    <citation type="submission" date="2016-03" db="EMBL/GenBank/DDBJ databases">
        <title>Complete genome of Aminobacter aminovorans KCTC 2477.</title>
        <authorList>
            <person name="Kim K.M."/>
        </authorList>
    </citation>
    <scope>NUCLEOTIDE SEQUENCE [LARGE SCALE GENOMIC DNA]</scope>
    <source>
        <strain evidence="1 3">KCTC 2477</strain>
    </source>
</reference>
<dbReference type="Proteomes" id="UP000577697">
    <property type="component" value="Unassembled WGS sequence"/>
</dbReference>
<proteinExistence type="predicted"/>
<evidence type="ECO:0000313" key="1">
    <source>
        <dbReference type="EMBL" id="AMS41166.1"/>
    </source>
</evidence>
<name>A0AAC8YPC4_AMIAI</name>
<dbReference type="EMBL" id="JACICB010000007">
    <property type="protein sequence ID" value="MBB3705852.1"/>
    <property type="molecule type" value="Genomic_DNA"/>
</dbReference>
<accession>A0AAC8YPC4</accession>
<evidence type="ECO:0000313" key="3">
    <source>
        <dbReference type="Proteomes" id="UP000075755"/>
    </source>
</evidence>
<dbReference type="KEGG" id="aak:AA2016_2237"/>
<evidence type="ECO:0000313" key="4">
    <source>
        <dbReference type="Proteomes" id="UP000577697"/>
    </source>
</evidence>
<reference evidence="2 4" key="2">
    <citation type="submission" date="2020-08" db="EMBL/GenBank/DDBJ databases">
        <title>Genomic Encyclopedia of Type Strains, Phase IV (KMG-IV): sequencing the most valuable type-strain genomes for metagenomic binning, comparative biology and taxonomic classification.</title>
        <authorList>
            <person name="Goeker M."/>
        </authorList>
    </citation>
    <scope>NUCLEOTIDE SEQUENCE [LARGE SCALE GENOMIC DNA]</scope>
    <source>
        <strain evidence="2 4">DSM 10368</strain>
    </source>
</reference>
<keyword evidence="4" id="KW-1185">Reference proteome</keyword>
<sequence length="209" mass="22521">MFWAPDLRFAGETVFVIGGGPSLAGFDFSRLAGRRVIAVNSAGYDAPWADILFFHDNSWFEEERNRALVDGWSGLVMTVSRHAKLAAPERVMRVEIAQRPDFPIGQGPIKAGRSSGQTAVSLAVAMGAAAVALLGFDMRDRNGVTHYHADRPLYTAEHAERTVGEYAATFLPAWAGWNAAAAKAGCRILNATPGSALTEFPTVDLETLL</sequence>